<evidence type="ECO:0000259" key="3">
    <source>
        <dbReference type="Pfam" id="PF19040"/>
    </source>
</evidence>
<feature type="transmembrane region" description="Helical" evidence="1">
    <location>
        <begin position="149"/>
        <end position="168"/>
    </location>
</feature>
<dbReference type="EMBL" id="BSFP01000024">
    <property type="protein sequence ID" value="GLL02528.1"/>
    <property type="molecule type" value="Genomic_DNA"/>
</dbReference>
<dbReference type="AlphaFoldDB" id="A0A9W6KJ92"/>
<organism evidence="4 5">
    <name type="scientific">Dactylosporangium matsuzakiense</name>
    <dbReference type="NCBI Taxonomy" id="53360"/>
    <lineage>
        <taxon>Bacteria</taxon>
        <taxon>Bacillati</taxon>
        <taxon>Actinomycetota</taxon>
        <taxon>Actinomycetes</taxon>
        <taxon>Micromonosporales</taxon>
        <taxon>Micromonosporaceae</taxon>
        <taxon>Dactylosporangium</taxon>
    </lineage>
</organism>
<dbReference type="Proteomes" id="UP001143480">
    <property type="component" value="Unassembled WGS sequence"/>
</dbReference>
<dbReference type="InterPro" id="IPR043968">
    <property type="entry name" value="SGNH"/>
</dbReference>
<dbReference type="GO" id="GO:0016747">
    <property type="term" value="F:acyltransferase activity, transferring groups other than amino-acyl groups"/>
    <property type="evidence" value="ECO:0007669"/>
    <property type="project" value="InterPro"/>
</dbReference>
<dbReference type="InterPro" id="IPR002656">
    <property type="entry name" value="Acyl_transf_3_dom"/>
</dbReference>
<sequence length="653" mass="69595">METARARPAGDRRRDFRPDIEGLRAVAVLLVVLGHAGVPGLDGGYVGVDVFFVISGYLITGHLFRELRTTGRIRFAAFYARRMARLLPAAAPATVATVVAAWAWLAPQTARAVSVDAVAAAAYCLNIRLAVQGTDYLDAAREPSPLQHFWSLGVEEQFYFLWPLLLILAATRRRAILLLGSLAAGSFAVSAWQAVATPPWAYFGLQSRAWELAVGGLLALVGRRLPARAAWIGLALIAGCAGQYTGETVFPGWAALLPVLGAALVVAGDGRNRLLGTRVLGWLGRLSYGWYLWHWPALVFAAHFGAGPWTRIAVAGAALLLAWLSLRVVERPLRLRRRGLVLGAATTAVTVGAAVIVLGLPMRVPGEGTARDTAQAVTAQPDPGPALLALIETAARTRLMPRNLTPPVTTAARDTPPEDRACLASLDETTTRTAVARGCDRHGDPDATATVVLFGDSHTEQWFTAVDSIAKRRHWRLAVFTKSGCTPAAVVTTKLGTRRPYRECTAWREDALARIKGLHPTLVLLSSRTYTEAGTDAAWAAALAATADRLAARTVILQDTPDPRGVSVPDCVAAHPAAVDRCALTAETALYPARRAAITTAAATAVIDPASWFCTAEVCPAVVGNTLVYRDGSHVTSTYVRLLTPLLDAALPV</sequence>
<feature type="domain" description="SGNH" evidence="3">
    <location>
        <begin position="437"/>
        <end position="648"/>
    </location>
</feature>
<reference evidence="4" key="2">
    <citation type="submission" date="2023-01" db="EMBL/GenBank/DDBJ databases">
        <authorList>
            <person name="Sun Q."/>
            <person name="Evtushenko L."/>
        </authorList>
    </citation>
    <scope>NUCLEOTIDE SEQUENCE</scope>
    <source>
        <strain evidence="4">VKM Ac-1321</strain>
    </source>
</reference>
<accession>A0A9W6KJ92</accession>
<feature type="domain" description="Acyltransferase 3" evidence="2">
    <location>
        <begin position="19"/>
        <end position="324"/>
    </location>
</feature>
<evidence type="ECO:0000313" key="4">
    <source>
        <dbReference type="EMBL" id="GLL02528.1"/>
    </source>
</evidence>
<keyword evidence="1" id="KW-0812">Transmembrane</keyword>
<reference evidence="4" key="1">
    <citation type="journal article" date="2014" name="Int. J. Syst. Evol. Microbiol.">
        <title>Complete genome sequence of Corynebacterium casei LMG S-19264T (=DSM 44701T), isolated from a smear-ripened cheese.</title>
        <authorList>
            <consortium name="US DOE Joint Genome Institute (JGI-PGF)"/>
            <person name="Walter F."/>
            <person name="Albersmeier A."/>
            <person name="Kalinowski J."/>
            <person name="Ruckert C."/>
        </authorList>
    </citation>
    <scope>NUCLEOTIDE SEQUENCE</scope>
    <source>
        <strain evidence="4">VKM Ac-1321</strain>
    </source>
</reference>
<keyword evidence="1" id="KW-0472">Membrane</keyword>
<evidence type="ECO:0000313" key="5">
    <source>
        <dbReference type="Proteomes" id="UP001143480"/>
    </source>
</evidence>
<feature type="transmembrane region" description="Helical" evidence="1">
    <location>
        <begin position="21"/>
        <end position="38"/>
    </location>
</feature>
<feature type="transmembrane region" description="Helical" evidence="1">
    <location>
        <begin position="341"/>
        <end position="362"/>
    </location>
</feature>
<dbReference type="InterPro" id="IPR050879">
    <property type="entry name" value="Acyltransferase_3"/>
</dbReference>
<keyword evidence="4" id="KW-0012">Acyltransferase</keyword>
<feature type="transmembrane region" description="Helical" evidence="1">
    <location>
        <begin position="312"/>
        <end position="329"/>
    </location>
</feature>
<dbReference type="PANTHER" id="PTHR23028:SF53">
    <property type="entry name" value="ACYL_TRANSF_3 DOMAIN-CONTAINING PROTEIN"/>
    <property type="match status" value="1"/>
</dbReference>
<dbReference type="GO" id="GO:0009103">
    <property type="term" value="P:lipopolysaccharide biosynthetic process"/>
    <property type="evidence" value="ECO:0007669"/>
    <property type="project" value="TreeGrafter"/>
</dbReference>
<feature type="transmembrane region" description="Helical" evidence="1">
    <location>
        <begin position="288"/>
        <end position="306"/>
    </location>
</feature>
<evidence type="ECO:0000259" key="2">
    <source>
        <dbReference type="Pfam" id="PF01757"/>
    </source>
</evidence>
<keyword evidence="4" id="KW-0808">Transferase</keyword>
<keyword evidence="1" id="KW-1133">Transmembrane helix</keyword>
<dbReference type="GO" id="GO:0016020">
    <property type="term" value="C:membrane"/>
    <property type="evidence" value="ECO:0007669"/>
    <property type="project" value="TreeGrafter"/>
</dbReference>
<comment type="caution">
    <text evidence="4">The sequence shown here is derived from an EMBL/GenBank/DDBJ whole genome shotgun (WGS) entry which is preliminary data.</text>
</comment>
<gene>
    <name evidence="4" type="ORF">GCM10017581_042700</name>
</gene>
<evidence type="ECO:0000256" key="1">
    <source>
        <dbReference type="SAM" id="Phobius"/>
    </source>
</evidence>
<feature type="transmembrane region" description="Helical" evidence="1">
    <location>
        <begin position="175"/>
        <end position="194"/>
    </location>
</feature>
<dbReference type="PANTHER" id="PTHR23028">
    <property type="entry name" value="ACETYLTRANSFERASE"/>
    <property type="match status" value="1"/>
</dbReference>
<feature type="transmembrane region" description="Helical" evidence="1">
    <location>
        <begin position="250"/>
        <end position="267"/>
    </location>
</feature>
<protein>
    <submittedName>
        <fullName evidence="4">Acyltransferase</fullName>
    </submittedName>
</protein>
<proteinExistence type="predicted"/>
<dbReference type="Pfam" id="PF01757">
    <property type="entry name" value="Acyl_transf_3"/>
    <property type="match status" value="1"/>
</dbReference>
<dbReference type="Pfam" id="PF19040">
    <property type="entry name" value="SGNH"/>
    <property type="match status" value="1"/>
</dbReference>
<feature type="transmembrane region" description="Helical" evidence="1">
    <location>
        <begin position="44"/>
        <end position="64"/>
    </location>
</feature>
<feature type="transmembrane region" description="Helical" evidence="1">
    <location>
        <begin position="85"/>
        <end position="105"/>
    </location>
</feature>
<keyword evidence="5" id="KW-1185">Reference proteome</keyword>
<name>A0A9W6KJ92_9ACTN</name>